<dbReference type="EMBL" id="MHPP01000014">
    <property type="protein sequence ID" value="OGZ84665.1"/>
    <property type="molecule type" value="Genomic_DNA"/>
</dbReference>
<dbReference type="Pfam" id="PF18932">
    <property type="entry name" value="DUF5681"/>
    <property type="match status" value="1"/>
</dbReference>
<feature type="region of interest" description="Disordered" evidence="1">
    <location>
        <begin position="1"/>
        <end position="48"/>
    </location>
</feature>
<dbReference type="InterPro" id="IPR043736">
    <property type="entry name" value="DUF5681"/>
</dbReference>
<feature type="domain" description="DUF5681" evidence="2">
    <location>
        <begin position="45"/>
        <end position="111"/>
    </location>
</feature>
<name>A0A1G2JC19_9BACT</name>
<evidence type="ECO:0000256" key="1">
    <source>
        <dbReference type="SAM" id="MobiDB-lite"/>
    </source>
</evidence>
<reference evidence="3 4" key="1">
    <citation type="journal article" date="2016" name="Nat. Commun.">
        <title>Thousands of microbial genomes shed light on interconnected biogeochemical processes in an aquifer system.</title>
        <authorList>
            <person name="Anantharaman K."/>
            <person name="Brown C.T."/>
            <person name="Hug L.A."/>
            <person name="Sharon I."/>
            <person name="Castelle C.J."/>
            <person name="Probst A.J."/>
            <person name="Thomas B.C."/>
            <person name="Singh A."/>
            <person name="Wilkins M.J."/>
            <person name="Karaoz U."/>
            <person name="Brodie E.L."/>
            <person name="Williams K.H."/>
            <person name="Hubbard S.S."/>
            <person name="Banfield J.F."/>
        </authorList>
    </citation>
    <scope>NUCLEOTIDE SEQUENCE [LARGE SCALE GENOMIC DNA]</scope>
</reference>
<gene>
    <name evidence="3" type="ORF">A2401_01295</name>
</gene>
<protein>
    <recommendedName>
        <fullName evidence="2">DUF5681 domain-containing protein</fullName>
    </recommendedName>
</protein>
<dbReference type="Proteomes" id="UP000177751">
    <property type="component" value="Unassembled WGS sequence"/>
</dbReference>
<evidence type="ECO:0000259" key="2">
    <source>
        <dbReference type="Pfam" id="PF18932"/>
    </source>
</evidence>
<accession>A0A1G2JC19</accession>
<organism evidence="3 4">
    <name type="scientific">Candidatus Staskawiczbacteria bacterium RIFOXYC1_FULL_38_18</name>
    <dbReference type="NCBI Taxonomy" id="1802229"/>
    <lineage>
        <taxon>Bacteria</taxon>
        <taxon>Candidatus Staskawicziibacteriota</taxon>
    </lineage>
</organism>
<evidence type="ECO:0000313" key="4">
    <source>
        <dbReference type="Proteomes" id="UP000177751"/>
    </source>
</evidence>
<dbReference type="STRING" id="1802229.A2401_01295"/>
<dbReference type="AlphaFoldDB" id="A0A1G2JC19"/>
<proteinExistence type="predicted"/>
<sequence>MLEDSNELNQEPNKIEAENLHSSGGFVDKPERDEQGRFVNGHPKLGGTRMGYLSLRKVLREMLQEAKEVTINDRKEQRTRMEILLEVLFKKAVGGDLGAIREIFDRIEGKPKPLGVNDMPDEINLTQVFQQIYNQSEEARRQKEEENNLENKIK</sequence>
<evidence type="ECO:0000313" key="3">
    <source>
        <dbReference type="EMBL" id="OGZ84665.1"/>
    </source>
</evidence>
<comment type="caution">
    <text evidence="3">The sequence shown here is derived from an EMBL/GenBank/DDBJ whole genome shotgun (WGS) entry which is preliminary data.</text>
</comment>